<evidence type="ECO:0008006" key="4">
    <source>
        <dbReference type="Google" id="ProtNLM"/>
    </source>
</evidence>
<feature type="transmembrane region" description="Helical" evidence="1">
    <location>
        <begin position="38"/>
        <end position="56"/>
    </location>
</feature>
<keyword evidence="1" id="KW-0472">Membrane</keyword>
<evidence type="ECO:0000256" key="1">
    <source>
        <dbReference type="SAM" id="Phobius"/>
    </source>
</evidence>
<accession>A0AAD7DLG5</accession>
<dbReference type="Proteomes" id="UP001221757">
    <property type="component" value="Unassembled WGS sequence"/>
</dbReference>
<evidence type="ECO:0000313" key="2">
    <source>
        <dbReference type="EMBL" id="KAJ7694104.1"/>
    </source>
</evidence>
<dbReference type="PANTHER" id="PTHR39476">
    <property type="entry name" value="NADH:UBIQUINONE OXIDOREDUCTASE 6.6KD SUBUNIT"/>
    <property type="match status" value="1"/>
</dbReference>
<protein>
    <recommendedName>
        <fullName evidence="4">NADH-ubiquinone oxidoreductase B15 subunit</fullName>
    </recommendedName>
</protein>
<comment type="caution">
    <text evidence="2">The sequence shown here is derived from an EMBL/GenBank/DDBJ whole genome shotgun (WGS) entry which is preliminary data.</text>
</comment>
<sequence>MTGHAHVKVQDAAIERQSFMREEQYKHFRWTKTTVRSSLWGAAILPVGLFLVIYGNQNKWDWTGKRRDQSLAAAPKS</sequence>
<evidence type="ECO:0000313" key="3">
    <source>
        <dbReference type="Proteomes" id="UP001221757"/>
    </source>
</evidence>
<proteinExistence type="predicted"/>
<dbReference type="PANTHER" id="PTHR39476:SF1">
    <property type="entry name" value="NADH DEHYDROGENASE [UBIQUINONE] 1 BETA SUBCOMPLEX SUBUNIT 4"/>
    <property type="match status" value="1"/>
</dbReference>
<name>A0AAD7DLG5_MYCRO</name>
<keyword evidence="3" id="KW-1185">Reference proteome</keyword>
<keyword evidence="1" id="KW-1133">Transmembrane helix</keyword>
<keyword evidence="1" id="KW-0812">Transmembrane</keyword>
<reference evidence="2" key="1">
    <citation type="submission" date="2023-03" db="EMBL/GenBank/DDBJ databases">
        <title>Massive genome expansion in bonnet fungi (Mycena s.s.) driven by repeated elements and novel gene families across ecological guilds.</title>
        <authorList>
            <consortium name="Lawrence Berkeley National Laboratory"/>
            <person name="Harder C.B."/>
            <person name="Miyauchi S."/>
            <person name="Viragh M."/>
            <person name="Kuo A."/>
            <person name="Thoen E."/>
            <person name="Andreopoulos B."/>
            <person name="Lu D."/>
            <person name="Skrede I."/>
            <person name="Drula E."/>
            <person name="Henrissat B."/>
            <person name="Morin E."/>
            <person name="Kohler A."/>
            <person name="Barry K."/>
            <person name="LaButti K."/>
            <person name="Morin E."/>
            <person name="Salamov A."/>
            <person name="Lipzen A."/>
            <person name="Mereny Z."/>
            <person name="Hegedus B."/>
            <person name="Baldrian P."/>
            <person name="Stursova M."/>
            <person name="Weitz H."/>
            <person name="Taylor A."/>
            <person name="Grigoriev I.V."/>
            <person name="Nagy L.G."/>
            <person name="Martin F."/>
            <person name="Kauserud H."/>
        </authorList>
    </citation>
    <scope>NUCLEOTIDE SEQUENCE</scope>
    <source>
        <strain evidence="2">CBHHK067</strain>
    </source>
</reference>
<dbReference type="AlphaFoldDB" id="A0AAD7DLG5"/>
<gene>
    <name evidence="2" type="ORF">B0H17DRAFT_1057780</name>
</gene>
<organism evidence="2 3">
    <name type="scientific">Mycena rosella</name>
    <name type="common">Pink bonnet</name>
    <name type="synonym">Agaricus rosellus</name>
    <dbReference type="NCBI Taxonomy" id="1033263"/>
    <lineage>
        <taxon>Eukaryota</taxon>
        <taxon>Fungi</taxon>
        <taxon>Dikarya</taxon>
        <taxon>Basidiomycota</taxon>
        <taxon>Agaricomycotina</taxon>
        <taxon>Agaricomycetes</taxon>
        <taxon>Agaricomycetidae</taxon>
        <taxon>Agaricales</taxon>
        <taxon>Marasmiineae</taxon>
        <taxon>Mycenaceae</taxon>
        <taxon>Mycena</taxon>
    </lineage>
</organism>
<dbReference type="EMBL" id="JARKIE010000043">
    <property type="protein sequence ID" value="KAJ7694104.1"/>
    <property type="molecule type" value="Genomic_DNA"/>
</dbReference>